<evidence type="ECO:0008006" key="3">
    <source>
        <dbReference type="Google" id="ProtNLM"/>
    </source>
</evidence>
<dbReference type="CDD" id="cd00371">
    <property type="entry name" value="HMA"/>
    <property type="match status" value="1"/>
</dbReference>
<dbReference type="InterPro" id="IPR006121">
    <property type="entry name" value="HMA_dom"/>
</dbReference>
<accession>A0ABP9K7W7</accession>
<reference evidence="2" key="1">
    <citation type="journal article" date="2019" name="Int. J. Syst. Evol. Microbiol.">
        <title>The Global Catalogue of Microorganisms (GCM) 10K type strain sequencing project: providing services to taxonomists for standard genome sequencing and annotation.</title>
        <authorList>
            <consortium name="The Broad Institute Genomics Platform"/>
            <consortium name="The Broad Institute Genome Sequencing Center for Infectious Disease"/>
            <person name="Wu L."/>
            <person name="Ma J."/>
        </authorList>
    </citation>
    <scope>NUCLEOTIDE SEQUENCE [LARGE SCALE GENOMIC DNA]</scope>
    <source>
        <strain evidence="2">JCM 18014</strain>
    </source>
</reference>
<dbReference type="EMBL" id="BAABHV010000009">
    <property type="protein sequence ID" value="GAA5051811.1"/>
    <property type="molecule type" value="Genomic_DNA"/>
</dbReference>
<dbReference type="Proteomes" id="UP001500518">
    <property type="component" value="Unassembled WGS sequence"/>
</dbReference>
<evidence type="ECO:0000313" key="2">
    <source>
        <dbReference type="Proteomes" id="UP001500518"/>
    </source>
</evidence>
<dbReference type="Gene3D" id="2.40.160.90">
    <property type="match status" value="2"/>
</dbReference>
<protein>
    <recommendedName>
        <fullName evidence="3">Transferrin-binding protein B C-lobe/N-lobe beta barrel domain-containing protein</fullName>
    </recommendedName>
</protein>
<sequence>MQPPLETGTFATQADITAVTYDRGAAQASTKGDGSQVTISYDAADNAYVIGVGPQNYRFLPSDALPSAGNFAFANSANGEERNLLLSTGDQGLIEPRPEYVREGLFYTSSYNAIDDEREYSASSFVFGLPSDVADIAPRGRAAHFITLRGALSGSSAQGAPYDTLSLLSGVGSVQVDFATGKVTIAANTSVSNTQGQSRDEANAGTLSGTADLASGENLFTGSFTANHTDGAGALAFNGDWSGRFYGPDADEVGGTLYATSGDYFYSASFAGREYDAVLPGDTLANLTGVTRFRTSRNANLFPEAGGIESLLSEYFLTYDAATQRWEVGTSQFTIGFGPGNRVSAQDANDLLAYRATQPVAGGGEVQYDIGLFDGSSQGVALTYTSFARVIGTRLDAGGAVEATSLDWIAFGIATPLDQIPLTGSASYTGRTAGTLRQGSDILAEFGGTSLLRVNFGDQTLTVRIAPSGVDAGGVPIAYGIYDFAGALSAVTGEIEADLNGGNGSLLGRFFGDAAQEYGATFRIEDAGLGTLDGVSFGKRD</sequence>
<comment type="caution">
    <text evidence="1">The sequence shown here is derived from an EMBL/GenBank/DDBJ whole genome shotgun (WGS) entry which is preliminary data.</text>
</comment>
<dbReference type="SUPFAM" id="SSF56925">
    <property type="entry name" value="OMPA-like"/>
    <property type="match status" value="2"/>
</dbReference>
<name>A0ABP9K7W7_9SPHN</name>
<proteinExistence type="predicted"/>
<organism evidence="1 2">
    <name type="scientific">Erythrobacter westpacificensis</name>
    <dbReference type="NCBI Taxonomy" id="1055231"/>
    <lineage>
        <taxon>Bacteria</taxon>
        <taxon>Pseudomonadati</taxon>
        <taxon>Pseudomonadota</taxon>
        <taxon>Alphaproteobacteria</taxon>
        <taxon>Sphingomonadales</taxon>
        <taxon>Erythrobacteraceae</taxon>
        <taxon>Erythrobacter/Porphyrobacter group</taxon>
        <taxon>Erythrobacter</taxon>
    </lineage>
</organism>
<keyword evidence="2" id="KW-1185">Reference proteome</keyword>
<evidence type="ECO:0000313" key="1">
    <source>
        <dbReference type="EMBL" id="GAA5051811.1"/>
    </source>
</evidence>
<gene>
    <name evidence="1" type="ORF">GCM10023208_12050</name>
</gene>
<dbReference type="InterPro" id="IPR011250">
    <property type="entry name" value="OMP/PagP_B-barrel"/>
</dbReference>